<dbReference type="InterPro" id="IPR052299">
    <property type="entry name" value="CEP76"/>
</dbReference>
<feature type="domain" description="Centrosomal protein of 76 kDa C-terminal" evidence="1">
    <location>
        <begin position="86"/>
        <end position="155"/>
    </location>
</feature>
<keyword evidence="3" id="KW-1185">Reference proteome</keyword>
<dbReference type="AlphaFoldDB" id="A0A3S5B3M7"/>
<evidence type="ECO:0000313" key="2">
    <source>
        <dbReference type="EMBL" id="VEL32644.1"/>
    </source>
</evidence>
<accession>A0A3S5B3M7</accession>
<reference evidence="2" key="1">
    <citation type="submission" date="2018-11" db="EMBL/GenBank/DDBJ databases">
        <authorList>
            <consortium name="Pathogen Informatics"/>
        </authorList>
    </citation>
    <scope>NUCLEOTIDE SEQUENCE</scope>
</reference>
<name>A0A3S5B3M7_9PLAT</name>
<dbReference type="PANTHER" id="PTHR46436">
    <property type="entry name" value="CENTROSOMAL PROTEIN OF 76 KDA"/>
    <property type="match status" value="1"/>
</dbReference>
<dbReference type="OrthoDB" id="5527234at2759"/>
<proteinExistence type="predicted"/>
<feature type="domain" description="Centrosomal protein of 76 kDa C-terminal" evidence="1">
    <location>
        <begin position="176"/>
        <end position="231"/>
    </location>
</feature>
<dbReference type="EMBL" id="CAAALY010244448">
    <property type="protein sequence ID" value="VEL32644.1"/>
    <property type="molecule type" value="Genomic_DNA"/>
</dbReference>
<gene>
    <name evidence="2" type="ORF">PXEA_LOCUS26084</name>
</gene>
<dbReference type="Pfam" id="PF24652">
    <property type="entry name" value="CEP76_C"/>
    <property type="match status" value="2"/>
</dbReference>
<dbReference type="InterPro" id="IPR056288">
    <property type="entry name" value="CEP76_C"/>
</dbReference>
<evidence type="ECO:0000313" key="3">
    <source>
        <dbReference type="Proteomes" id="UP000784294"/>
    </source>
</evidence>
<sequence>MVVSYHNPSHWHALSPEAIQSMTGSDNQLTGLALSSLLGPTLGSSQPISADVRHFEDALRSLANQWRIDEASQTFDSPADFSTTDSVWDAQLGRLLGPLISQMQAKKKRVGQLADVPISWPNIGDIGEDDDALCMSAIRSHVPEGHTFKAYPLQVGLALLYQQLCSPIMHPKCILLHAHPRRAFSTALRSQFFREILSCRGDHIRLALKAKIYALAESAVTVWLVFACTYRQSI</sequence>
<protein>
    <recommendedName>
        <fullName evidence="1">Centrosomal protein of 76 kDa C-terminal domain-containing protein</fullName>
    </recommendedName>
</protein>
<evidence type="ECO:0000259" key="1">
    <source>
        <dbReference type="Pfam" id="PF24652"/>
    </source>
</evidence>
<organism evidence="2 3">
    <name type="scientific">Protopolystoma xenopodis</name>
    <dbReference type="NCBI Taxonomy" id="117903"/>
    <lineage>
        <taxon>Eukaryota</taxon>
        <taxon>Metazoa</taxon>
        <taxon>Spiralia</taxon>
        <taxon>Lophotrochozoa</taxon>
        <taxon>Platyhelminthes</taxon>
        <taxon>Monogenea</taxon>
        <taxon>Polyopisthocotylea</taxon>
        <taxon>Polystomatidea</taxon>
        <taxon>Polystomatidae</taxon>
        <taxon>Protopolystoma</taxon>
    </lineage>
</organism>
<dbReference type="PANTHER" id="PTHR46436:SF1">
    <property type="entry name" value="CENTROSOMAL PROTEIN OF 76 KDA"/>
    <property type="match status" value="1"/>
</dbReference>
<comment type="caution">
    <text evidence="2">The sequence shown here is derived from an EMBL/GenBank/DDBJ whole genome shotgun (WGS) entry which is preliminary data.</text>
</comment>
<dbReference type="Proteomes" id="UP000784294">
    <property type="component" value="Unassembled WGS sequence"/>
</dbReference>